<dbReference type="InterPro" id="IPR050390">
    <property type="entry name" value="C5-Methyltransferase"/>
</dbReference>
<reference evidence="5" key="1">
    <citation type="submission" date="2013-08" db="EMBL/GenBank/DDBJ databases">
        <authorList>
            <person name="Mendez C."/>
            <person name="Richter M."/>
            <person name="Ferrer M."/>
            <person name="Sanchez J."/>
        </authorList>
    </citation>
    <scope>NUCLEOTIDE SEQUENCE</scope>
</reference>
<name>T1B6V6_9ZZZZ</name>
<sequence>MRSIELFSGCGGLALGLARAGFEHGMMVEWNQDAYETVIHNRQRGIRHVRDWPIEKLDVRSIDWRLYANGLSLCAGGPPCQPFSVGGKHRGNDDARDMWPEAIRAVRETTPRAFMFENVRGLTRRKFADYLAWIVAHLGHPDLARMADEDHVEHLARLRAADDPPLYDVIVVKVNAADYGAPQKRDRVIIAGLRRDLGVKLSPLTPTHSHERLLWDQWVTGDYWRRHGLDMPGDEAVEKRFRAAIGRLRAPGATKPAGRPWVTVRDALQGLDEPNGHNNHVFQDGARAYPGHTGSSLDLPAKALKAGGHGVPGGENMMVLDDGSVRYFTTREAARLQGLPDTYEFPRSWSESMRQLGNAVPTQLSEAAGRWMAGMLAMVDNRPQANG</sequence>
<dbReference type="GO" id="GO:0032259">
    <property type="term" value="P:methylation"/>
    <property type="evidence" value="ECO:0007669"/>
    <property type="project" value="UniProtKB-KW"/>
</dbReference>
<proteinExistence type="predicted"/>
<dbReference type="EMBL" id="AUZX01009966">
    <property type="protein sequence ID" value="EQD49960.1"/>
    <property type="molecule type" value="Genomic_DNA"/>
</dbReference>
<gene>
    <name evidence="5" type="ORF">B1A_13611</name>
</gene>
<dbReference type="AlphaFoldDB" id="T1B6V6"/>
<dbReference type="PANTHER" id="PTHR10629:SF52">
    <property type="entry name" value="DNA (CYTOSINE-5)-METHYLTRANSFERASE 1"/>
    <property type="match status" value="1"/>
</dbReference>
<evidence type="ECO:0000256" key="2">
    <source>
        <dbReference type="ARBA" id="ARBA00022603"/>
    </source>
</evidence>
<dbReference type="PANTHER" id="PTHR10629">
    <property type="entry name" value="CYTOSINE-SPECIFIC METHYLTRANSFERASE"/>
    <property type="match status" value="1"/>
</dbReference>
<evidence type="ECO:0000256" key="4">
    <source>
        <dbReference type="ARBA" id="ARBA00022691"/>
    </source>
</evidence>
<dbReference type="GO" id="GO:0044027">
    <property type="term" value="P:negative regulation of gene expression via chromosomal CpG island methylation"/>
    <property type="evidence" value="ECO:0007669"/>
    <property type="project" value="TreeGrafter"/>
</dbReference>
<protein>
    <recommendedName>
        <fullName evidence="1">DNA (cytosine-5-)-methyltransferase</fullName>
        <ecNumber evidence="1">2.1.1.37</ecNumber>
    </recommendedName>
</protein>
<reference evidence="5" key="2">
    <citation type="journal article" date="2014" name="ISME J.">
        <title>Microbial stratification in low pH oxic and suboxic macroscopic growths along an acid mine drainage.</title>
        <authorList>
            <person name="Mendez-Garcia C."/>
            <person name="Mesa V."/>
            <person name="Sprenger R.R."/>
            <person name="Richter M."/>
            <person name="Diez M.S."/>
            <person name="Solano J."/>
            <person name="Bargiela R."/>
            <person name="Golyshina O.V."/>
            <person name="Manteca A."/>
            <person name="Ramos J.L."/>
            <person name="Gallego J.R."/>
            <person name="Llorente I."/>
            <person name="Martins Dos Santos V.A."/>
            <person name="Jensen O.N."/>
            <person name="Pelaez A.I."/>
            <person name="Sanchez J."/>
            <person name="Ferrer M."/>
        </authorList>
    </citation>
    <scope>NUCLEOTIDE SEQUENCE</scope>
</reference>
<evidence type="ECO:0000256" key="3">
    <source>
        <dbReference type="ARBA" id="ARBA00022679"/>
    </source>
</evidence>
<dbReference type="Pfam" id="PF00145">
    <property type="entry name" value="DNA_methylase"/>
    <property type="match status" value="2"/>
</dbReference>
<comment type="caution">
    <text evidence="5">The sequence shown here is derived from an EMBL/GenBank/DDBJ whole genome shotgun (WGS) entry which is preliminary data.</text>
</comment>
<dbReference type="Gene3D" id="3.90.120.10">
    <property type="entry name" value="DNA Methylase, subunit A, domain 2"/>
    <property type="match status" value="1"/>
</dbReference>
<dbReference type="GO" id="GO:0003677">
    <property type="term" value="F:DNA binding"/>
    <property type="evidence" value="ECO:0007669"/>
    <property type="project" value="TreeGrafter"/>
</dbReference>
<dbReference type="Gene3D" id="3.40.50.150">
    <property type="entry name" value="Vaccinia Virus protein VP39"/>
    <property type="match status" value="1"/>
</dbReference>
<dbReference type="GO" id="GO:0005634">
    <property type="term" value="C:nucleus"/>
    <property type="evidence" value="ECO:0007669"/>
    <property type="project" value="TreeGrafter"/>
</dbReference>
<evidence type="ECO:0000256" key="1">
    <source>
        <dbReference type="ARBA" id="ARBA00011975"/>
    </source>
</evidence>
<evidence type="ECO:0000313" key="5">
    <source>
        <dbReference type="EMBL" id="EQD49960.1"/>
    </source>
</evidence>
<keyword evidence="3 5" id="KW-0808">Transferase</keyword>
<dbReference type="PRINTS" id="PR00105">
    <property type="entry name" value="C5METTRFRASE"/>
</dbReference>
<accession>T1B6V6</accession>
<dbReference type="InterPro" id="IPR001525">
    <property type="entry name" value="C5_MeTfrase"/>
</dbReference>
<dbReference type="GO" id="GO:0003886">
    <property type="term" value="F:DNA (cytosine-5-)-methyltransferase activity"/>
    <property type="evidence" value="ECO:0007669"/>
    <property type="project" value="UniProtKB-EC"/>
</dbReference>
<dbReference type="InterPro" id="IPR029063">
    <property type="entry name" value="SAM-dependent_MTases_sf"/>
</dbReference>
<dbReference type="SUPFAM" id="SSF53335">
    <property type="entry name" value="S-adenosyl-L-methionine-dependent methyltransferases"/>
    <property type="match status" value="1"/>
</dbReference>
<keyword evidence="4" id="KW-0949">S-adenosyl-L-methionine</keyword>
<dbReference type="PROSITE" id="PS51679">
    <property type="entry name" value="SAM_MT_C5"/>
    <property type="match status" value="1"/>
</dbReference>
<organism evidence="5">
    <name type="scientific">mine drainage metagenome</name>
    <dbReference type="NCBI Taxonomy" id="410659"/>
    <lineage>
        <taxon>unclassified sequences</taxon>
        <taxon>metagenomes</taxon>
        <taxon>ecological metagenomes</taxon>
    </lineage>
</organism>
<dbReference type="EC" id="2.1.1.37" evidence="1"/>
<keyword evidence="2 5" id="KW-0489">Methyltransferase</keyword>